<dbReference type="STRING" id="389348.PNK_0764"/>
<evidence type="ECO:0000313" key="5">
    <source>
        <dbReference type="EMBL" id="CUI16390.1"/>
    </source>
</evidence>
<dbReference type="PANTHER" id="PTHR13610:SF11">
    <property type="entry name" value="METHYLTRANSFERASE DOMAIN-CONTAINING PROTEIN"/>
    <property type="match status" value="1"/>
</dbReference>
<evidence type="ECO:0000313" key="6">
    <source>
        <dbReference type="Proteomes" id="UP000069902"/>
    </source>
</evidence>
<dbReference type="Proteomes" id="UP000069902">
    <property type="component" value="Chromosome cPNK"/>
</dbReference>
<dbReference type="CDD" id="cd02440">
    <property type="entry name" value="AdoMet_MTases"/>
    <property type="match status" value="1"/>
</dbReference>
<dbReference type="EMBL" id="LN879502">
    <property type="protein sequence ID" value="CUI16390.1"/>
    <property type="molecule type" value="Genomic_DNA"/>
</dbReference>
<keyword evidence="6" id="KW-1185">Reference proteome</keyword>
<sequence>MPSLSHLSWREYAQLVGLNLKTKLTNAIEYARVIAHYYSDPAFFKIDASLLLSYLFNNPFRISKQFLMSKGEQEVYTYGETPLTALDVIAKQCRLSISDTVFELGCGRGRTCFWLNHFLGCQVVGVDYVPAFIEKANRVKAKFHVQGVDFRLENFLETDLSDATVIYLYGTCYPATFIKQLIKRLESLPRGTKVITVSYALADFQPAVSFEVSKRFAVRFTWGVADAYLQIKK</sequence>
<dbReference type="GO" id="GO:0032259">
    <property type="term" value="P:methylation"/>
    <property type="evidence" value="ECO:0007669"/>
    <property type="project" value="UniProtKB-KW"/>
</dbReference>
<evidence type="ECO:0000256" key="1">
    <source>
        <dbReference type="ARBA" id="ARBA00022603"/>
    </source>
</evidence>
<organism evidence="5 6">
    <name type="scientific">Candidatus Protochlamydia naegleriophila</name>
    <dbReference type="NCBI Taxonomy" id="389348"/>
    <lineage>
        <taxon>Bacteria</taxon>
        <taxon>Pseudomonadati</taxon>
        <taxon>Chlamydiota</taxon>
        <taxon>Chlamydiia</taxon>
        <taxon>Parachlamydiales</taxon>
        <taxon>Parachlamydiaceae</taxon>
        <taxon>Candidatus Protochlamydia</taxon>
    </lineage>
</organism>
<dbReference type="AlphaFoldDB" id="A0A0U5JF59"/>
<reference evidence="6" key="1">
    <citation type="submission" date="2015-09" db="EMBL/GenBank/DDBJ databases">
        <authorList>
            <person name="Bertelli C."/>
        </authorList>
    </citation>
    <scope>NUCLEOTIDE SEQUENCE [LARGE SCALE GENOMIC DNA]</scope>
    <source>
        <strain evidence="6">KNic</strain>
    </source>
</reference>
<dbReference type="InParanoid" id="A0A0U5JF59"/>
<dbReference type="PIRSF" id="PIRSF029047">
    <property type="entry name" value="Protein_Lys_MeTrfase_predicted"/>
    <property type="match status" value="1"/>
</dbReference>
<dbReference type="PANTHER" id="PTHR13610">
    <property type="entry name" value="METHYLTRANSFERASE DOMAIN-CONTAINING PROTEIN"/>
    <property type="match status" value="1"/>
</dbReference>
<keyword evidence="1" id="KW-0489">Methyltransferase</keyword>
<dbReference type="InterPro" id="IPR026170">
    <property type="entry name" value="FAM173A/B"/>
</dbReference>
<dbReference type="InterPro" id="IPR025714">
    <property type="entry name" value="Methyltranfer_dom"/>
</dbReference>
<dbReference type="GO" id="GO:0016279">
    <property type="term" value="F:protein-lysine N-methyltransferase activity"/>
    <property type="evidence" value="ECO:0007669"/>
    <property type="project" value="InterPro"/>
</dbReference>
<proteinExistence type="predicted"/>
<dbReference type="Gene3D" id="3.40.50.150">
    <property type="entry name" value="Vaccinia Virus protein VP39"/>
    <property type="match status" value="1"/>
</dbReference>
<dbReference type="InterPro" id="IPR029063">
    <property type="entry name" value="SAM-dependent_MTases_sf"/>
</dbReference>
<gene>
    <name evidence="5" type="ORF">PNK_0764</name>
</gene>
<dbReference type="InterPro" id="IPR021180">
    <property type="entry name" value="Protein_Lys_MeTrfase_predicted"/>
</dbReference>
<dbReference type="RefSeq" id="WP_059060406.1">
    <property type="nucleotide sequence ID" value="NZ_LN879502.1"/>
</dbReference>
<keyword evidence="3" id="KW-0949">S-adenosyl-L-methionine</keyword>
<evidence type="ECO:0000256" key="2">
    <source>
        <dbReference type="ARBA" id="ARBA00022679"/>
    </source>
</evidence>
<dbReference type="KEGG" id="pnl:PNK_0764"/>
<name>A0A0U5JF59_9BACT</name>
<keyword evidence="2" id="KW-0808">Transferase</keyword>
<dbReference type="SUPFAM" id="SSF53335">
    <property type="entry name" value="S-adenosyl-L-methionine-dependent methyltransferases"/>
    <property type="match status" value="1"/>
</dbReference>
<evidence type="ECO:0000259" key="4">
    <source>
        <dbReference type="Pfam" id="PF13847"/>
    </source>
</evidence>
<accession>A0A0U5JF59</accession>
<evidence type="ECO:0000256" key="3">
    <source>
        <dbReference type="ARBA" id="ARBA00022691"/>
    </source>
</evidence>
<protein>
    <recommendedName>
        <fullName evidence="4">Methyltransferase domain-containing protein</fullName>
    </recommendedName>
</protein>
<feature type="domain" description="Methyltransferase" evidence="4">
    <location>
        <begin position="99"/>
        <end position="198"/>
    </location>
</feature>
<dbReference type="PATRIC" id="fig|389348.3.peg.837"/>
<dbReference type="Pfam" id="PF13847">
    <property type="entry name" value="Methyltransf_31"/>
    <property type="match status" value="1"/>
</dbReference>